<sequence length="396" mass="43315">MGKMKEVTDLYNEYVMPTYSRSPLCISRGKGAEVWDIEGKKYLDFFPGWAVSGLGHCPKKVVKAVKDQVGKIMHVSNNYMSELQPLLAKKIIEHSFGSGKVFFANSGAEANEAAVKLARKYGQGSKFEVITMEKSFHGRTLAMITATGQEKVKLGFYPLPEGFKSVPFNDIAALKGAITDKTAAIMLEPIQGEGGINVAGKEYIQEVRKICDDKDMLLIFDEVQTGIGRTGEMFCYKNYGVEPDIITLAKALGGGVPIGAMVAKKEIADLLGPGTHASTFGGSPLVCAASLAVFETIESENILKHVKAMGEHLINQLNKLKKKFPFIKEVRGMGLMIGVELTMEGDPIFKSCLNHGLLINCTQKNVLRIMPPINIKRSQINKGLRILKKVFGEVHA</sequence>
<dbReference type="GO" id="GO:0003992">
    <property type="term" value="F:N2-acetyl-L-ornithine:2-oxoglutarate 5-aminotransferase activity"/>
    <property type="evidence" value="ECO:0007669"/>
    <property type="project" value="UniProtKB-UniRule"/>
</dbReference>
<dbReference type="PANTHER" id="PTHR11986:SF79">
    <property type="entry name" value="ACETYLORNITHINE AMINOTRANSFERASE, MITOCHONDRIAL"/>
    <property type="match status" value="1"/>
</dbReference>
<dbReference type="PIRSF" id="PIRSF000521">
    <property type="entry name" value="Transaminase_4ab_Lys_Orn"/>
    <property type="match status" value="1"/>
</dbReference>
<feature type="binding site" evidence="5">
    <location>
        <begin position="221"/>
        <end position="224"/>
    </location>
    <ligand>
        <name>pyridoxal 5'-phosphate</name>
        <dbReference type="ChEBI" id="CHEBI:597326"/>
    </ligand>
</feature>
<dbReference type="InterPro" id="IPR015421">
    <property type="entry name" value="PyrdxlP-dep_Trfase_major"/>
</dbReference>
<keyword evidence="3 5" id="KW-0808">Transferase</keyword>
<reference evidence="6 7" key="1">
    <citation type="submission" date="2017-09" db="EMBL/GenBank/DDBJ databases">
        <title>Depth-based differentiation of microbial function through sediment-hosted aquifers and enrichment of novel symbionts in the deep terrestrial subsurface.</title>
        <authorList>
            <person name="Probst A.J."/>
            <person name="Ladd B."/>
            <person name="Jarett J.K."/>
            <person name="Geller-Mcgrath D.E."/>
            <person name="Sieber C.M."/>
            <person name="Emerson J.B."/>
            <person name="Anantharaman K."/>
            <person name="Thomas B.C."/>
            <person name="Malmstrom R."/>
            <person name="Stieglmeier M."/>
            <person name="Klingl A."/>
            <person name="Woyke T."/>
            <person name="Ryan C.M."/>
            <person name="Banfield J.F."/>
        </authorList>
    </citation>
    <scope>NUCLEOTIDE SEQUENCE [LARGE SCALE GENOMIC DNA]</scope>
    <source>
        <strain evidence="6">CG07_land_8_20_14_0_80_42_15</strain>
    </source>
</reference>
<dbReference type="InterPro" id="IPR005814">
    <property type="entry name" value="Aminotrans_3"/>
</dbReference>
<dbReference type="InterPro" id="IPR015422">
    <property type="entry name" value="PyrdxlP-dep_Trfase_small"/>
</dbReference>
<feature type="binding site" evidence="5">
    <location>
        <position position="136"/>
    </location>
    <ligand>
        <name>pyridoxal 5'-phosphate</name>
        <dbReference type="ChEBI" id="CHEBI:597326"/>
    </ligand>
</feature>
<feature type="binding site" evidence="5">
    <location>
        <position position="139"/>
    </location>
    <ligand>
        <name>N(2)-acetyl-L-ornithine</name>
        <dbReference type="ChEBI" id="CHEBI:57805"/>
    </ligand>
</feature>
<dbReference type="PANTHER" id="PTHR11986">
    <property type="entry name" value="AMINOTRANSFERASE CLASS III"/>
    <property type="match status" value="1"/>
</dbReference>
<keyword evidence="5" id="KW-0055">Arginine biosynthesis</keyword>
<accession>A0A2J0KZE6</accession>
<dbReference type="GO" id="GO:0042802">
    <property type="term" value="F:identical protein binding"/>
    <property type="evidence" value="ECO:0007669"/>
    <property type="project" value="TreeGrafter"/>
</dbReference>
<comment type="pathway">
    <text evidence="5">Amino-acid biosynthesis; L-arginine biosynthesis; N(2)-acetyl-L-ornithine from L-glutamate: step 4/4.</text>
</comment>
<evidence type="ECO:0000256" key="1">
    <source>
        <dbReference type="ARBA" id="ARBA00022576"/>
    </source>
</evidence>
<evidence type="ECO:0000313" key="6">
    <source>
        <dbReference type="EMBL" id="PIU41790.1"/>
    </source>
</evidence>
<dbReference type="Proteomes" id="UP000230052">
    <property type="component" value="Unassembled WGS sequence"/>
</dbReference>
<comment type="cofactor">
    <cofactor evidence="5">
        <name>pyridoxal 5'-phosphate</name>
        <dbReference type="ChEBI" id="CHEBI:597326"/>
    </cofactor>
    <text evidence="5">Binds 1 pyridoxal phosphate per subunit.</text>
</comment>
<feature type="binding site" evidence="5">
    <location>
        <position position="278"/>
    </location>
    <ligand>
        <name>N(2)-acetyl-L-ornithine</name>
        <dbReference type="ChEBI" id="CHEBI:57805"/>
    </ligand>
</feature>
<dbReference type="FunFam" id="3.40.640.10:FF:000004">
    <property type="entry name" value="Acetylornithine aminotransferase"/>
    <property type="match status" value="1"/>
</dbReference>
<dbReference type="CDD" id="cd00610">
    <property type="entry name" value="OAT_like"/>
    <property type="match status" value="1"/>
</dbReference>
<organism evidence="6 7">
    <name type="scientific">Candidatus Aquitaenariimonas noxiae</name>
    <dbReference type="NCBI Taxonomy" id="1974741"/>
    <lineage>
        <taxon>Bacteria</taxon>
        <taxon>Pseudomonadati</taxon>
        <taxon>Candidatus Omnitrophota</taxon>
        <taxon>Candidatus Aquitaenariimonas</taxon>
    </lineage>
</organism>
<dbReference type="SUPFAM" id="SSF53383">
    <property type="entry name" value="PLP-dependent transferases"/>
    <property type="match status" value="1"/>
</dbReference>
<dbReference type="InterPro" id="IPR015424">
    <property type="entry name" value="PyrdxlP-dep_Trfase"/>
</dbReference>
<dbReference type="InterPro" id="IPR004636">
    <property type="entry name" value="AcOrn/SuccOrn_fam"/>
</dbReference>
<feature type="binding site" evidence="5">
    <location>
        <position position="279"/>
    </location>
    <ligand>
        <name>pyridoxal 5'-phosphate</name>
        <dbReference type="ChEBI" id="CHEBI:597326"/>
    </ligand>
</feature>
<dbReference type="EC" id="2.6.1.11" evidence="5"/>
<dbReference type="HAMAP" id="MF_01107">
    <property type="entry name" value="ArgD_aminotrans_3"/>
    <property type="match status" value="1"/>
</dbReference>
<keyword evidence="2 5" id="KW-0028">Amino-acid biosynthesis</keyword>
<dbReference type="NCBIfam" id="NF002325">
    <property type="entry name" value="PRK01278.1"/>
    <property type="match status" value="1"/>
</dbReference>
<dbReference type="Gene3D" id="3.90.1150.10">
    <property type="entry name" value="Aspartate Aminotransferase, domain 1"/>
    <property type="match status" value="1"/>
</dbReference>
<dbReference type="GO" id="GO:0006526">
    <property type="term" value="P:L-arginine biosynthetic process"/>
    <property type="evidence" value="ECO:0007669"/>
    <property type="project" value="UniProtKB-UniRule"/>
</dbReference>
<feature type="modified residue" description="N6-(pyridoxal phosphate)lysine" evidence="5">
    <location>
        <position position="250"/>
    </location>
</feature>
<evidence type="ECO:0000256" key="4">
    <source>
        <dbReference type="ARBA" id="ARBA00022898"/>
    </source>
</evidence>
<feature type="binding site" evidence="5">
    <location>
        <begin position="107"/>
        <end position="108"/>
    </location>
    <ligand>
        <name>pyridoxal 5'-phosphate</name>
        <dbReference type="ChEBI" id="CHEBI:597326"/>
    </ligand>
</feature>
<evidence type="ECO:0000256" key="3">
    <source>
        <dbReference type="ARBA" id="ARBA00022679"/>
    </source>
</evidence>
<gene>
    <name evidence="5" type="primary">argD</name>
    <name evidence="6" type="ORF">COS99_03625</name>
</gene>
<evidence type="ECO:0000313" key="7">
    <source>
        <dbReference type="Proteomes" id="UP000230052"/>
    </source>
</evidence>
<dbReference type="GO" id="GO:0005737">
    <property type="term" value="C:cytoplasm"/>
    <property type="evidence" value="ECO:0007669"/>
    <property type="project" value="UniProtKB-SubCell"/>
</dbReference>
<keyword evidence="1 5" id="KW-0032">Aminotransferase</keyword>
<proteinExistence type="inferred from homology"/>
<comment type="subunit">
    <text evidence="5">Homodimer.</text>
</comment>
<dbReference type="InterPro" id="IPR049704">
    <property type="entry name" value="Aminotrans_3_PPA_site"/>
</dbReference>
<comment type="similarity">
    <text evidence="5">Belongs to the class-III pyridoxal-phosphate-dependent aminotransferase family. ArgD subfamily.</text>
</comment>
<dbReference type="Gene3D" id="3.40.640.10">
    <property type="entry name" value="Type I PLP-dependent aspartate aminotransferase-like (Major domain)"/>
    <property type="match status" value="1"/>
</dbReference>
<comment type="miscellaneous">
    <text evidence="5">May also have succinyldiaminopimelate aminotransferase activity, thus carrying out the corresponding step in lysine biosynthesis.</text>
</comment>
<dbReference type="NCBIfam" id="TIGR00707">
    <property type="entry name" value="argD"/>
    <property type="match status" value="1"/>
</dbReference>
<protein>
    <recommendedName>
        <fullName evidence="5">Acetylornithine aminotransferase</fullName>
        <shortName evidence="5">ACOAT</shortName>
        <ecNumber evidence="5">2.6.1.11</ecNumber>
    </recommendedName>
</protein>
<dbReference type="InterPro" id="IPR050103">
    <property type="entry name" value="Class-III_PLP-dep_AT"/>
</dbReference>
<dbReference type="EMBL" id="PEWV01000033">
    <property type="protein sequence ID" value="PIU41790.1"/>
    <property type="molecule type" value="Genomic_DNA"/>
</dbReference>
<dbReference type="AlphaFoldDB" id="A0A2J0KZE6"/>
<comment type="caution">
    <text evidence="6">The sequence shown here is derived from an EMBL/GenBank/DDBJ whole genome shotgun (WGS) entry which is preliminary data.</text>
</comment>
<dbReference type="GO" id="GO:0030170">
    <property type="term" value="F:pyridoxal phosphate binding"/>
    <property type="evidence" value="ECO:0007669"/>
    <property type="project" value="InterPro"/>
</dbReference>
<comment type="subcellular location">
    <subcellularLocation>
        <location evidence="5">Cytoplasm</location>
    </subcellularLocation>
</comment>
<comment type="catalytic activity">
    <reaction evidence="5">
        <text>N(2)-acetyl-L-ornithine + 2-oxoglutarate = N-acetyl-L-glutamate 5-semialdehyde + L-glutamate</text>
        <dbReference type="Rhea" id="RHEA:18049"/>
        <dbReference type="ChEBI" id="CHEBI:16810"/>
        <dbReference type="ChEBI" id="CHEBI:29123"/>
        <dbReference type="ChEBI" id="CHEBI:29985"/>
        <dbReference type="ChEBI" id="CHEBI:57805"/>
        <dbReference type="EC" id="2.6.1.11"/>
    </reaction>
</comment>
<evidence type="ECO:0000256" key="2">
    <source>
        <dbReference type="ARBA" id="ARBA00022605"/>
    </source>
</evidence>
<keyword evidence="4 5" id="KW-0663">Pyridoxal phosphate</keyword>
<dbReference type="UniPathway" id="UPA00068">
    <property type="reaction ID" value="UER00109"/>
</dbReference>
<dbReference type="Pfam" id="PF00202">
    <property type="entry name" value="Aminotran_3"/>
    <property type="match status" value="1"/>
</dbReference>
<dbReference type="NCBIfam" id="NF002874">
    <property type="entry name" value="PRK03244.1"/>
    <property type="match status" value="1"/>
</dbReference>
<evidence type="ECO:0000256" key="5">
    <source>
        <dbReference type="HAMAP-Rule" id="MF_01107"/>
    </source>
</evidence>
<dbReference type="PROSITE" id="PS00600">
    <property type="entry name" value="AA_TRANSFER_CLASS_3"/>
    <property type="match status" value="1"/>
</dbReference>
<name>A0A2J0KZE6_9BACT</name>
<keyword evidence="5" id="KW-0963">Cytoplasm</keyword>